<dbReference type="Proteomes" id="UP000184501">
    <property type="component" value="Unassembled WGS sequence"/>
</dbReference>
<proteinExistence type="inferred from homology"/>
<evidence type="ECO:0000313" key="3">
    <source>
        <dbReference type="EMBL" id="SHF58684.1"/>
    </source>
</evidence>
<comment type="similarity">
    <text evidence="1">Belongs to the pseudomonas-type ThrB family.</text>
</comment>
<dbReference type="Pfam" id="PF01636">
    <property type="entry name" value="APH"/>
    <property type="match status" value="1"/>
</dbReference>
<organism evidence="3 4">
    <name type="scientific">Streptoalloteichus hindustanus</name>
    <dbReference type="NCBI Taxonomy" id="2017"/>
    <lineage>
        <taxon>Bacteria</taxon>
        <taxon>Bacillati</taxon>
        <taxon>Actinomycetota</taxon>
        <taxon>Actinomycetes</taxon>
        <taxon>Pseudonocardiales</taxon>
        <taxon>Pseudonocardiaceae</taxon>
        <taxon>Streptoalloteichus</taxon>
    </lineage>
</organism>
<evidence type="ECO:0000256" key="1">
    <source>
        <dbReference type="ARBA" id="ARBA00038240"/>
    </source>
</evidence>
<keyword evidence="3" id="KW-0418">Kinase</keyword>
<dbReference type="STRING" id="2017.SAMN05444320_104185"/>
<accession>A0A1M5CVC8</accession>
<dbReference type="InterPro" id="IPR050249">
    <property type="entry name" value="Pseudomonas-type_ThrB"/>
</dbReference>
<keyword evidence="4" id="KW-1185">Reference proteome</keyword>
<dbReference type="InterPro" id="IPR011009">
    <property type="entry name" value="Kinase-like_dom_sf"/>
</dbReference>
<protein>
    <submittedName>
        <fullName evidence="3">Homoserine kinase</fullName>
    </submittedName>
</protein>
<sequence length="340" mass="37203">MTASTDGRAVFVASVRQVMANDVLDNILAHYGFSGEMASAASQGADNLTFLVGDPEPRHVLRCYQVTAAHEIDFELDLIDHLVNHGFPTPRIVRTATGRRRVVESGVHAVLFDFVAGVPIDPRRSESGAQIADLAARLHLVTAGCSFGVERSRSDRGRIRALLRALETDAVLGGKAGADRLVEHLRGLLDDLAELRERALPSGAIHHDFAPDNILVHPADANHGQSIAALIDFDESYAGPFVFDIASLLTNWAKGERDWFDLPAMRELLTAYQRVRPLTPGEREALPLAVRAFNAADAAEYILRNYPKRPAEFALSGCLSLSTYYALTERDDWLRGLDVG</sequence>
<dbReference type="Gene3D" id="3.90.1200.10">
    <property type="match status" value="1"/>
</dbReference>
<dbReference type="AlphaFoldDB" id="A0A1M5CVC8"/>
<dbReference type="PANTHER" id="PTHR21064">
    <property type="entry name" value="AMINOGLYCOSIDE PHOSPHOTRANSFERASE DOMAIN-CONTAINING PROTEIN-RELATED"/>
    <property type="match status" value="1"/>
</dbReference>
<feature type="domain" description="Aminoglycoside phosphotransferase" evidence="2">
    <location>
        <begin position="40"/>
        <end position="278"/>
    </location>
</feature>
<keyword evidence="3" id="KW-0808">Transferase</keyword>
<gene>
    <name evidence="3" type="ORF">SAMN05444320_104185</name>
</gene>
<evidence type="ECO:0000313" key="4">
    <source>
        <dbReference type="Proteomes" id="UP000184501"/>
    </source>
</evidence>
<evidence type="ECO:0000259" key="2">
    <source>
        <dbReference type="Pfam" id="PF01636"/>
    </source>
</evidence>
<dbReference type="PANTHER" id="PTHR21064:SF6">
    <property type="entry name" value="AMINOGLYCOSIDE PHOSPHOTRANSFERASE DOMAIN-CONTAINING PROTEIN"/>
    <property type="match status" value="1"/>
</dbReference>
<name>A0A1M5CVC8_STRHI</name>
<dbReference type="EMBL" id="FQVN01000004">
    <property type="protein sequence ID" value="SHF58684.1"/>
    <property type="molecule type" value="Genomic_DNA"/>
</dbReference>
<dbReference type="Gene3D" id="3.30.200.20">
    <property type="entry name" value="Phosphorylase Kinase, domain 1"/>
    <property type="match status" value="1"/>
</dbReference>
<dbReference type="GO" id="GO:0019202">
    <property type="term" value="F:amino acid kinase activity"/>
    <property type="evidence" value="ECO:0007669"/>
    <property type="project" value="TreeGrafter"/>
</dbReference>
<dbReference type="InterPro" id="IPR002575">
    <property type="entry name" value="Aminoglycoside_PTrfase"/>
</dbReference>
<reference evidence="3 4" key="1">
    <citation type="submission" date="2016-11" db="EMBL/GenBank/DDBJ databases">
        <authorList>
            <person name="Jaros S."/>
            <person name="Januszkiewicz K."/>
            <person name="Wedrychowicz H."/>
        </authorList>
    </citation>
    <scope>NUCLEOTIDE SEQUENCE [LARGE SCALE GENOMIC DNA]</scope>
    <source>
        <strain evidence="3 4">DSM 44523</strain>
    </source>
</reference>
<dbReference type="SUPFAM" id="SSF56112">
    <property type="entry name" value="Protein kinase-like (PK-like)"/>
    <property type="match status" value="1"/>
</dbReference>